<dbReference type="InterPro" id="IPR013986">
    <property type="entry name" value="DExx_box_DNA_helicase_dom_sf"/>
</dbReference>
<evidence type="ECO:0000256" key="4">
    <source>
        <dbReference type="ARBA" id="ARBA00022806"/>
    </source>
</evidence>
<evidence type="ECO:0000313" key="13">
    <source>
        <dbReference type="Proteomes" id="UP000300879"/>
    </source>
</evidence>
<evidence type="ECO:0000256" key="2">
    <source>
        <dbReference type="ARBA" id="ARBA00022741"/>
    </source>
</evidence>
<evidence type="ECO:0000256" key="9">
    <source>
        <dbReference type="ARBA" id="ARBA00048988"/>
    </source>
</evidence>
<dbReference type="InterPro" id="IPR027417">
    <property type="entry name" value="P-loop_NTPase"/>
</dbReference>
<keyword evidence="13" id="KW-1185">Reference proteome</keyword>
<comment type="similarity">
    <text evidence="1">Belongs to the helicase family. UvrD subfamily.</text>
</comment>
<dbReference type="InterPro" id="IPR014017">
    <property type="entry name" value="DNA_helicase_UvrD-like_C"/>
</dbReference>
<sequence length="591" mass="68189">MDKVKVISSDESISELSGHFKVIAGPGAGKTHWLVTHIQNVLQNVKELTAASKIACITYTTVAGEEIQKRLGINQNKVEVSTIHSFLYANIVKPYIYLLKDDNGDMLVNVEELDGHDENIATKGKIYVWQQEARNGYLTDKQKIKKCLENLDWKLEENGINLKPRKPYLSKIGRYSIKSEELLIYKRLFWKEGVIHHEDVIYFAYIILEEYPLLIDHIRSKYPFVFLDEFQDTNPIQTEIIKKLGNAGSVIGVIGDPAQSIYEFQGASRQDFISFSLPNQTMYSIENNRRCGSKIVDFLNYIRIGDELEQKPLRDDSEIDVYFYECNEAGDDNITRFHELRSRFRLNGDYCILARNNDLVKQLRNAEAEDIWTSFNEIDSNRERFIKKMFTAFKLVNDNRQEAGVKELIKIFKTDKDGILKEPFQEYQYVSPVMKRSLAVDLLEFMACGMVKFQDKSLYEFYEALSGLLKVKNYGIKKITRGRIKEFSDSTSIKLLLDNLILPEEKSSEIRTIHKAKGMEFESVLLYFSDNEEVKRLISPDISSEKDDTRILYVALSRAKDLLCIACPPLDTETKTILSSMNLMEVDLVMP</sequence>
<dbReference type="EC" id="5.6.2.4" evidence="8"/>
<dbReference type="RefSeq" id="WP_138224598.1">
    <property type="nucleotide sequence ID" value="NZ_CP040396.1"/>
</dbReference>
<comment type="catalytic activity">
    <reaction evidence="7">
        <text>Couples ATP hydrolysis with the unwinding of duplex DNA by translocating in the 3'-5' direction.</text>
        <dbReference type="EC" id="5.6.2.4"/>
    </reaction>
</comment>
<dbReference type="GO" id="GO:0016887">
    <property type="term" value="F:ATP hydrolysis activity"/>
    <property type="evidence" value="ECO:0007669"/>
    <property type="project" value="RHEA"/>
</dbReference>
<feature type="domain" description="UvrD-like helicase ATP-binding" evidence="11">
    <location>
        <begin position="3"/>
        <end position="292"/>
    </location>
</feature>
<dbReference type="GO" id="GO:0003677">
    <property type="term" value="F:DNA binding"/>
    <property type="evidence" value="ECO:0007669"/>
    <property type="project" value="InterPro"/>
</dbReference>
<name>A0A4P8XGA3_9BACL</name>
<evidence type="ECO:0000256" key="3">
    <source>
        <dbReference type="ARBA" id="ARBA00022801"/>
    </source>
</evidence>
<keyword evidence="2 10" id="KW-0547">Nucleotide-binding</keyword>
<dbReference type="AlphaFoldDB" id="A0A4P8XGA3"/>
<keyword evidence="4 10" id="KW-0347">Helicase</keyword>
<reference evidence="12 13" key="1">
    <citation type="submission" date="2019-05" db="EMBL/GenBank/DDBJ databases">
        <authorList>
            <person name="Chen C."/>
        </authorList>
    </citation>
    <scope>NUCLEOTIDE SEQUENCE [LARGE SCALE GENOMIC DNA]</scope>
    <source>
        <strain evidence="12 13">HB172198</strain>
    </source>
</reference>
<dbReference type="PANTHER" id="PTHR11070">
    <property type="entry name" value="UVRD / RECB / PCRA DNA HELICASE FAMILY MEMBER"/>
    <property type="match status" value="1"/>
</dbReference>
<dbReference type="Gene3D" id="1.10.10.160">
    <property type="match status" value="1"/>
</dbReference>
<evidence type="ECO:0000256" key="1">
    <source>
        <dbReference type="ARBA" id="ARBA00009922"/>
    </source>
</evidence>
<dbReference type="PANTHER" id="PTHR11070:SF3">
    <property type="entry name" value="DNA 3'-5' HELICASE"/>
    <property type="match status" value="1"/>
</dbReference>
<dbReference type="SUPFAM" id="SSF52540">
    <property type="entry name" value="P-loop containing nucleoside triphosphate hydrolases"/>
    <property type="match status" value="1"/>
</dbReference>
<dbReference type="OrthoDB" id="9765670at2"/>
<evidence type="ECO:0000256" key="10">
    <source>
        <dbReference type="PROSITE-ProRule" id="PRU00560"/>
    </source>
</evidence>
<keyword evidence="3 10" id="KW-0378">Hydrolase</keyword>
<accession>A0A4P8XGA3</accession>
<evidence type="ECO:0000313" key="12">
    <source>
        <dbReference type="EMBL" id="QCT01466.1"/>
    </source>
</evidence>
<organism evidence="12 13">
    <name type="scientific">Paenibacillus algicola</name>
    <dbReference type="NCBI Taxonomy" id="2565926"/>
    <lineage>
        <taxon>Bacteria</taxon>
        <taxon>Bacillati</taxon>
        <taxon>Bacillota</taxon>
        <taxon>Bacilli</taxon>
        <taxon>Bacillales</taxon>
        <taxon>Paenibacillaceae</taxon>
        <taxon>Paenibacillus</taxon>
    </lineage>
</organism>
<evidence type="ECO:0000259" key="11">
    <source>
        <dbReference type="PROSITE" id="PS51198"/>
    </source>
</evidence>
<dbReference type="InterPro" id="IPR000212">
    <property type="entry name" value="DNA_helicase_UvrD/REP"/>
</dbReference>
<dbReference type="PROSITE" id="PS51198">
    <property type="entry name" value="UVRD_HELICASE_ATP_BIND"/>
    <property type="match status" value="1"/>
</dbReference>
<dbReference type="GO" id="GO:0005829">
    <property type="term" value="C:cytosol"/>
    <property type="evidence" value="ECO:0007669"/>
    <property type="project" value="TreeGrafter"/>
</dbReference>
<dbReference type="GO" id="GO:0000725">
    <property type="term" value="P:recombinational repair"/>
    <property type="evidence" value="ECO:0007669"/>
    <property type="project" value="TreeGrafter"/>
</dbReference>
<comment type="catalytic activity">
    <reaction evidence="9">
        <text>ATP + H2O = ADP + phosphate + H(+)</text>
        <dbReference type="Rhea" id="RHEA:13065"/>
        <dbReference type="ChEBI" id="CHEBI:15377"/>
        <dbReference type="ChEBI" id="CHEBI:15378"/>
        <dbReference type="ChEBI" id="CHEBI:30616"/>
        <dbReference type="ChEBI" id="CHEBI:43474"/>
        <dbReference type="ChEBI" id="CHEBI:456216"/>
        <dbReference type="EC" id="5.6.2.4"/>
    </reaction>
</comment>
<dbReference type="EMBL" id="CP040396">
    <property type="protein sequence ID" value="QCT01466.1"/>
    <property type="molecule type" value="Genomic_DNA"/>
</dbReference>
<evidence type="ECO:0000256" key="6">
    <source>
        <dbReference type="ARBA" id="ARBA00023235"/>
    </source>
</evidence>
<dbReference type="InterPro" id="IPR014016">
    <property type="entry name" value="UvrD-like_ATP-bd"/>
</dbReference>
<gene>
    <name evidence="12" type="ORF">E6C60_0745</name>
</gene>
<feature type="binding site" evidence="10">
    <location>
        <begin position="24"/>
        <end position="31"/>
    </location>
    <ligand>
        <name>ATP</name>
        <dbReference type="ChEBI" id="CHEBI:30616"/>
    </ligand>
</feature>
<dbReference type="GO" id="GO:0005524">
    <property type="term" value="F:ATP binding"/>
    <property type="evidence" value="ECO:0007669"/>
    <property type="project" value="UniProtKB-UniRule"/>
</dbReference>
<keyword evidence="5 10" id="KW-0067">ATP-binding</keyword>
<proteinExistence type="inferred from homology"/>
<evidence type="ECO:0000256" key="8">
    <source>
        <dbReference type="ARBA" id="ARBA00034808"/>
    </source>
</evidence>
<evidence type="ECO:0000256" key="5">
    <source>
        <dbReference type="ARBA" id="ARBA00022840"/>
    </source>
</evidence>
<evidence type="ECO:0000256" key="7">
    <source>
        <dbReference type="ARBA" id="ARBA00034617"/>
    </source>
</evidence>
<dbReference type="KEGG" id="palo:E6C60_0745"/>
<dbReference type="GO" id="GO:0043138">
    <property type="term" value="F:3'-5' DNA helicase activity"/>
    <property type="evidence" value="ECO:0007669"/>
    <property type="project" value="UniProtKB-EC"/>
</dbReference>
<keyword evidence="6" id="KW-0413">Isomerase</keyword>
<dbReference type="Proteomes" id="UP000300879">
    <property type="component" value="Chromosome"/>
</dbReference>
<dbReference type="Pfam" id="PF00580">
    <property type="entry name" value="UvrD-helicase"/>
    <property type="match status" value="1"/>
</dbReference>
<dbReference type="Pfam" id="PF13361">
    <property type="entry name" value="UvrD_C"/>
    <property type="match status" value="1"/>
</dbReference>
<dbReference type="Gene3D" id="3.40.50.300">
    <property type="entry name" value="P-loop containing nucleotide triphosphate hydrolases"/>
    <property type="match status" value="2"/>
</dbReference>
<protein>
    <recommendedName>
        <fullName evidence="8">DNA 3'-5' helicase</fullName>
        <ecNumber evidence="8">5.6.2.4</ecNumber>
    </recommendedName>
</protein>